<dbReference type="Proteomes" id="UP000176445">
    <property type="component" value="Unassembled WGS sequence"/>
</dbReference>
<reference evidence="3 4" key="1">
    <citation type="journal article" date="2016" name="Nat. Commun.">
        <title>Thousands of microbial genomes shed light on interconnected biogeochemical processes in an aquifer system.</title>
        <authorList>
            <person name="Anantharaman K."/>
            <person name="Brown C.T."/>
            <person name="Hug L.A."/>
            <person name="Sharon I."/>
            <person name="Castelle C.J."/>
            <person name="Probst A.J."/>
            <person name="Thomas B.C."/>
            <person name="Singh A."/>
            <person name="Wilkins M.J."/>
            <person name="Karaoz U."/>
            <person name="Brodie E.L."/>
            <person name="Williams K.H."/>
            <person name="Hubbard S.S."/>
            <person name="Banfield J.F."/>
        </authorList>
    </citation>
    <scope>NUCLEOTIDE SEQUENCE [LARGE SCALE GENOMIC DNA]</scope>
</reference>
<gene>
    <name evidence="3" type="ORF">A2704_06620</name>
</gene>
<feature type="signal peptide" evidence="2">
    <location>
        <begin position="1"/>
        <end position="34"/>
    </location>
</feature>
<evidence type="ECO:0008006" key="5">
    <source>
        <dbReference type="Google" id="ProtNLM"/>
    </source>
</evidence>
<proteinExistence type="predicted"/>
<dbReference type="AlphaFoldDB" id="A0A1F6CIG2"/>
<protein>
    <recommendedName>
        <fullName evidence="5">Ig-like domain-containing protein</fullName>
    </recommendedName>
</protein>
<feature type="region of interest" description="Disordered" evidence="1">
    <location>
        <begin position="389"/>
        <end position="415"/>
    </location>
</feature>
<feature type="chain" id="PRO_5009523387" description="Ig-like domain-containing protein" evidence="2">
    <location>
        <begin position="35"/>
        <end position="499"/>
    </location>
</feature>
<accession>A0A1F6CIG2</accession>
<organism evidence="3 4">
    <name type="scientific">Candidatus Kaiserbacteria bacterium RIFCSPHIGHO2_01_FULL_54_36b</name>
    <dbReference type="NCBI Taxonomy" id="1798483"/>
    <lineage>
        <taxon>Bacteria</taxon>
        <taxon>Candidatus Kaiseribacteriota</taxon>
    </lineage>
</organism>
<evidence type="ECO:0000256" key="2">
    <source>
        <dbReference type="SAM" id="SignalP"/>
    </source>
</evidence>
<keyword evidence="2" id="KW-0732">Signal</keyword>
<dbReference type="EMBL" id="MFKW01000084">
    <property type="protein sequence ID" value="OGG48807.1"/>
    <property type="molecule type" value="Genomic_DNA"/>
</dbReference>
<sequence>MGKSFHAAVSGMCVSAVISAFVVSVMIVPQQAHAQAKELIYQNGSWGVTNNLTGQFSPLSSFSPQALTTILGGAGGGPHPICVAYDKLPPQTKAATPPPPCYEPSFTSLGNVMGVCVPNTGLCKGVSAPGLGGGSMGLGGSLQSIFGSLLGQVLSKLMQPTPPTPPPSTGGYGTTPPPYGSGCLGTYFDTSDISLISNPCARYTPPVSNNINNPTDPNACSTLNQLLGLCGTNPNCPTVTPANCAAGSHPVSGGQDFNGCVLPDTCAPDTDSNLPPSPIPTVPQPPPLRVIFATTTIANIFAPQTGARGDINVRTDGATIIGGTRDVQGNVEVAGFFGSETFGDQGSQGLVSGWCKSRPWATNFLSKIVSPSFFDGLCTWRGFQVGTPPPPKPAVTLQQTPKPKPIATTTTPTTPQIPPKVDIWAVPASVPLGGRTSIFWNTQGVTSCTETSPNGGFNQNSLSGGAATQPITSATTFSISCLAPDGTPVTGSVTVNLKI</sequence>
<evidence type="ECO:0000313" key="3">
    <source>
        <dbReference type="EMBL" id="OGG48807.1"/>
    </source>
</evidence>
<evidence type="ECO:0000313" key="4">
    <source>
        <dbReference type="Proteomes" id="UP000176445"/>
    </source>
</evidence>
<feature type="compositionally biased region" description="Low complexity" evidence="1">
    <location>
        <begin position="398"/>
        <end position="414"/>
    </location>
</feature>
<comment type="caution">
    <text evidence="3">The sequence shown here is derived from an EMBL/GenBank/DDBJ whole genome shotgun (WGS) entry which is preliminary data.</text>
</comment>
<evidence type="ECO:0000256" key="1">
    <source>
        <dbReference type="SAM" id="MobiDB-lite"/>
    </source>
</evidence>
<name>A0A1F6CIG2_9BACT</name>